<feature type="transmembrane region" description="Helical" evidence="1">
    <location>
        <begin position="27"/>
        <end position="47"/>
    </location>
</feature>
<dbReference type="EMBL" id="PPXF01000052">
    <property type="protein sequence ID" value="POH62901.1"/>
    <property type="molecule type" value="Genomic_DNA"/>
</dbReference>
<dbReference type="AlphaFoldDB" id="A0A2S3ZBA6"/>
<protein>
    <submittedName>
        <fullName evidence="2">Uncharacterized protein</fullName>
    </submittedName>
</protein>
<evidence type="ECO:0000313" key="2">
    <source>
        <dbReference type="EMBL" id="POH62901.1"/>
    </source>
</evidence>
<proteinExistence type="predicted"/>
<feature type="transmembrane region" description="Helical" evidence="1">
    <location>
        <begin position="59"/>
        <end position="83"/>
    </location>
</feature>
<accession>A0A2S3ZBA6</accession>
<dbReference type="Proteomes" id="UP000237104">
    <property type="component" value="Unassembled WGS sequence"/>
</dbReference>
<evidence type="ECO:0000313" key="3">
    <source>
        <dbReference type="Proteomes" id="UP000237104"/>
    </source>
</evidence>
<organism evidence="2 3">
    <name type="scientific">Cryobacterium zongtaii</name>
    <dbReference type="NCBI Taxonomy" id="1259217"/>
    <lineage>
        <taxon>Bacteria</taxon>
        <taxon>Bacillati</taxon>
        <taxon>Actinomycetota</taxon>
        <taxon>Actinomycetes</taxon>
        <taxon>Micrococcales</taxon>
        <taxon>Microbacteriaceae</taxon>
        <taxon>Cryobacterium</taxon>
    </lineage>
</organism>
<evidence type="ECO:0000256" key="1">
    <source>
        <dbReference type="SAM" id="Phobius"/>
    </source>
</evidence>
<gene>
    <name evidence="2" type="ORF">C3B59_11210</name>
</gene>
<keyword evidence="1" id="KW-0812">Transmembrane</keyword>
<sequence>MAILAVAIVVPLIGITADVGDVAFRFRALALSATILGALAALVRLWAHGGSVYLDGFGKMLGLAAALLAVYAGALLLLLPLVFPGVVATK</sequence>
<keyword evidence="1" id="KW-1133">Transmembrane helix</keyword>
<keyword evidence="1" id="KW-0472">Membrane</keyword>
<comment type="caution">
    <text evidence="2">The sequence shown here is derived from an EMBL/GenBank/DDBJ whole genome shotgun (WGS) entry which is preliminary data.</text>
</comment>
<reference evidence="2 3" key="1">
    <citation type="submission" date="2018-01" db="EMBL/GenBank/DDBJ databases">
        <title>Cryobacterium sp. nov., from glaciers in China.</title>
        <authorList>
            <person name="Liu Q."/>
            <person name="Xin Y.-H."/>
        </authorList>
    </citation>
    <scope>NUCLEOTIDE SEQUENCE [LARGE SCALE GENOMIC DNA]</scope>
    <source>
        <strain evidence="2 3">TMB1-8</strain>
    </source>
</reference>
<name>A0A2S3ZBA6_9MICO</name>